<dbReference type="PANTHER" id="PTHR24414">
    <property type="entry name" value="F-BOX/KELCH-REPEAT PROTEIN SKIP4"/>
    <property type="match status" value="1"/>
</dbReference>
<sequence>MSSIIRAEDEQSSEPPSLILSLLEDLIVDILARVPRFDYPKLSLVSKHIRSLVTSPYLYARRSSLRCTEHCIYVVLYNADSFKRWYILSRKPNGNRHLVLIPSLPAMCGGRCVAVGSRIYMFGGVNLENMHQRALSIDCRSHTVQTLPTMPISSVIAVAGIIDGKIYVIGNVSLCSTKVMVVFNTETQTWEPEMIDMDLLGPMWPGRVVVLGDKIYMRDYENTFVYEPKESKWETDEMFNYEKWENACVVEGVWYYYDWLEEKLRAYDPKKRCSGVVNGLELELLLKTKGSWSLETASYGGKLAIFFTKAVDVKTDEVWYAEITMERRKGGEIWGNVEWCGPVTDPGEVYLAEPLAVIV</sequence>
<name>A0A6D2JWB0_9BRAS</name>
<keyword evidence="3" id="KW-1185">Reference proteome</keyword>
<comment type="caution">
    <text evidence="2">The sequence shown here is derived from an EMBL/GenBank/DDBJ whole genome shotgun (WGS) entry which is preliminary data.</text>
</comment>
<dbReference type="InterPro" id="IPR036047">
    <property type="entry name" value="F-box-like_dom_sf"/>
</dbReference>
<dbReference type="EMBL" id="CACVBM020001236">
    <property type="protein sequence ID" value="CAA7040884.1"/>
    <property type="molecule type" value="Genomic_DNA"/>
</dbReference>
<dbReference type="InterPro" id="IPR057499">
    <property type="entry name" value="Kelch_FKB95"/>
</dbReference>
<reference evidence="2" key="1">
    <citation type="submission" date="2020-01" db="EMBL/GenBank/DDBJ databases">
        <authorList>
            <person name="Mishra B."/>
        </authorList>
    </citation>
    <scope>NUCLEOTIDE SEQUENCE [LARGE SCALE GENOMIC DNA]</scope>
</reference>
<dbReference type="InterPro" id="IPR050354">
    <property type="entry name" value="F-box/kelch-repeat_ARATH"/>
</dbReference>
<dbReference type="SUPFAM" id="SSF117281">
    <property type="entry name" value="Kelch motif"/>
    <property type="match status" value="1"/>
</dbReference>
<dbReference type="SUPFAM" id="SSF81383">
    <property type="entry name" value="F-box domain"/>
    <property type="match status" value="1"/>
</dbReference>
<dbReference type="Gene3D" id="2.120.10.80">
    <property type="entry name" value="Kelch-type beta propeller"/>
    <property type="match status" value="1"/>
</dbReference>
<dbReference type="CDD" id="cd22152">
    <property type="entry name" value="F-box_AtAFR-like"/>
    <property type="match status" value="1"/>
</dbReference>
<protein>
    <recommendedName>
        <fullName evidence="1">F-box domain-containing protein</fullName>
    </recommendedName>
</protein>
<dbReference type="PANTHER" id="PTHR24414:SF184">
    <property type="entry name" value="GALACTOSE OXIDASE_KELCH REPEAT SUPERFAMILY PROTEIN"/>
    <property type="match status" value="1"/>
</dbReference>
<dbReference type="InterPro" id="IPR001810">
    <property type="entry name" value="F-box_dom"/>
</dbReference>
<organism evidence="2 3">
    <name type="scientific">Microthlaspi erraticum</name>
    <dbReference type="NCBI Taxonomy" id="1685480"/>
    <lineage>
        <taxon>Eukaryota</taxon>
        <taxon>Viridiplantae</taxon>
        <taxon>Streptophyta</taxon>
        <taxon>Embryophyta</taxon>
        <taxon>Tracheophyta</taxon>
        <taxon>Spermatophyta</taxon>
        <taxon>Magnoliopsida</taxon>
        <taxon>eudicotyledons</taxon>
        <taxon>Gunneridae</taxon>
        <taxon>Pentapetalae</taxon>
        <taxon>rosids</taxon>
        <taxon>malvids</taxon>
        <taxon>Brassicales</taxon>
        <taxon>Brassicaceae</taxon>
        <taxon>Coluteocarpeae</taxon>
        <taxon>Microthlaspi</taxon>
    </lineage>
</organism>
<dbReference type="OrthoDB" id="68328at2759"/>
<evidence type="ECO:0000259" key="1">
    <source>
        <dbReference type="SMART" id="SM00256"/>
    </source>
</evidence>
<dbReference type="SMART" id="SM00256">
    <property type="entry name" value="FBOX"/>
    <property type="match status" value="1"/>
</dbReference>
<dbReference type="AlphaFoldDB" id="A0A6D2JWB0"/>
<gene>
    <name evidence="2" type="ORF">MERR_LOCUS28119</name>
</gene>
<accession>A0A6D2JWB0</accession>
<dbReference type="Pfam" id="PF00646">
    <property type="entry name" value="F-box"/>
    <property type="match status" value="1"/>
</dbReference>
<dbReference type="InterPro" id="IPR015915">
    <property type="entry name" value="Kelch-typ_b-propeller"/>
</dbReference>
<proteinExistence type="predicted"/>
<evidence type="ECO:0000313" key="3">
    <source>
        <dbReference type="Proteomes" id="UP000467841"/>
    </source>
</evidence>
<feature type="domain" description="F-box" evidence="1">
    <location>
        <begin position="22"/>
        <end position="62"/>
    </location>
</feature>
<evidence type="ECO:0000313" key="2">
    <source>
        <dbReference type="EMBL" id="CAA7040884.1"/>
    </source>
</evidence>
<dbReference type="Pfam" id="PF25210">
    <property type="entry name" value="Kelch_FKB95"/>
    <property type="match status" value="1"/>
</dbReference>
<dbReference type="Proteomes" id="UP000467841">
    <property type="component" value="Unassembled WGS sequence"/>
</dbReference>